<dbReference type="Proteomes" id="UP000481037">
    <property type="component" value="Unassembled WGS sequence"/>
</dbReference>
<keyword evidence="3" id="KW-1185">Reference proteome</keyword>
<dbReference type="AlphaFoldDB" id="A0A6L5QEW5"/>
<gene>
    <name evidence="2" type="ORF">GJ697_09925</name>
</gene>
<feature type="region of interest" description="Disordered" evidence="1">
    <location>
        <begin position="27"/>
        <end position="48"/>
    </location>
</feature>
<organism evidence="2 3">
    <name type="scientific">Duganella alba</name>
    <dbReference type="NCBI Taxonomy" id="2666081"/>
    <lineage>
        <taxon>Bacteria</taxon>
        <taxon>Pseudomonadati</taxon>
        <taxon>Pseudomonadota</taxon>
        <taxon>Betaproteobacteria</taxon>
        <taxon>Burkholderiales</taxon>
        <taxon>Oxalobacteraceae</taxon>
        <taxon>Telluria group</taxon>
        <taxon>Duganella</taxon>
    </lineage>
</organism>
<accession>A0A6L5QEW5</accession>
<sequence length="48" mass="4867">MEPATIVADAGCKVIDGALALLAAVVDDEDDESEPPLHADNSSDSEVA</sequence>
<reference evidence="2 3" key="1">
    <citation type="submission" date="2019-11" db="EMBL/GenBank/DDBJ databases">
        <title>Novel species isolated from a subtropical stream in China.</title>
        <authorList>
            <person name="Lu H."/>
        </authorList>
    </citation>
    <scope>NUCLEOTIDE SEQUENCE [LARGE SCALE GENOMIC DNA]</scope>
    <source>
        <strain evidence="2 3">FT25W</strain>
    </source>
</reference>
<proteinExistence type="predicted"/>
<name>A0A6L5QEW5_9BURK</name>
<dbReference type="EMBL" id="WKJM01000006">
    <property type="protein sequence ID" value="MRX08150.1"/>
    <property type="molecule type" value="Genomic_DNA"/>
</dbReference>
<dbReference type="RefSeq" id="WP_154363873.1">
    <property type="nucleotide sequence ID" value="NZ_WKJM01000006.1"/>
</dbReference>
<protein>
    <submittedName>
        <fullName evidence="2">Uncharacterized protein</fullName>
    </submittedName>
</protein>
<comment type="caution">
    <text evidence="2">The sequence shown here is derived from an EMBL/GenBank/DDBJ whole genome shotgun (WGS) entry which is preliminary data.</text>
</comment>
<evidence type="ECO:0000313" key="3">
    <source>
        <dbReference type="Proteomes" id="UP000481037"/>
    </source>
</evidence>
<evidence type="ECO:0000256" key="1">
    <source>
        <dbReference type="SAM" id="MobiDB-lite"/>
    </source>
</evidence>
<evidence type="ECO:0000313" key="2">
    <source>
        <dbReference type="EMBL" id="MRX08150.1"/>
    </source>
</evidence>